<dbReference type="Pfam" id="PF17123">
    <property type="entry name" value="zf-RING_11"/>
    <property type="match status" value="1"/>
</dbReference>
<keyword evidence="24" id="KW-1185">Reference proteome</keyword>
<keyword evidence="10" id="KW-0863">Zinc-finger</keyword>
<evidence type="ECO:0000256" key="16">
    <source>
        <dbReference type="ARBA" id="ARBA00023180"/>
    </source>
</evidence>
<comment type="pathway">
    <text evidence="2">Protein modification; protein ubiquitination.</text>
</comment>
<evidence type="ECO:0000256" key="18">
    <source>
        <dbReference type="ARBA" id="ARBA00060484"/>
    </source>
</evidence>
<evidence type="ECO:0000259" key="21">
    <source>
        <dbReference type="Pfam" id="PF02225"/>
    </source>
</evidence>
<proteinExistence type="predicted"/>
<keyword evidence="13 19" id="KW-1133">Transmembrane helix</keyword>
<dbReference type="AlphaFoldDB" id="A0AAD5ZYA3"/>
<reference evidence="23 24" key="1">
    <citation type="journal article" date="2022" name="Cell">
        <title>Repeat-based holocentromeres influence genome architecture and karyotype evolution.</title>
        <authorList>
            <person name="Hofstatter P.G."/>
            <person name="Thangavel G."/>
            <person name="Lux T."/>
            <person name="Neumann P."/>
            <person name="Vondrak T."/>
            <person name="Novak P."/>
            <person name="Zhang M."/>
            <person name="Costa L."/>
            <person name="Castellani M."/>
            <person name="Scott A."/>
            <person name="Toegelov H."/>
            <person name="Fuchs J."/>
            <person name="Mata-Sucre Y."/>
            <person name="Dias Y."/>
            <person name="Vanzela A.L.L."/>
            <person name="Huettel B."/>
            <person name="Almeida C.C.S."/>
            <person name="Simkova H."/>
            <person name="Souza G."/>
            <person name="Pedrosa-Harand A."/>
            <person name="Macas J."/>
            <person name="Mayer K.F.X."/>
            <person name="Houben A."/>
            <person name="Marques A."/>
        </authorList>
    </citation>
    <scope>NUCLEOTIDE SEQUENCE [LARGE SCALE GENOMIC DNA]</scope>
    <source>
        <strain evidence="23">RhyTen1mFocal</strain>
    </source>
</reference>
<evidence type="ECO:0000256" key="5">
    <source>
        <dbReference type="ARBA" id="ARBA00022554"/>
    </source>
</evidence>
<evidence type="ECO:0000313" key="24">
    <source>
        <dbReference type="Proteomes" id="UP001210211"/>
    </source>
</evidence>
<keyword evidence="16" id="KW-0325">Glycoprotein</keyword>
<dbReference type="GO" id="GO:0032586">
    <property type="term" value="C:protein storage vacuole membrane"/>
    <property type="evidence" value="ECO:0007669"/>
    <property type="project" value="UniProtKB-SubCell"/>
</dbReference>
<feature type="transmembrane region" description="Helical" evidence="19">
    <location>
        <begin position="178"/>
        <end position="202"/>
    </location>
</feature>
<evidence type="ECO:0000256" key="6">
    <source>
        <dbReference type="ARBA" id="ARBA00022679"/>
    </source>
</evidence>
<comment type="catalytic activity">
    <reaction evidence="1">
        <text>S-ubiquitinyl-[E2 ubiquitin-conjugating enzyme]-L-cysteine + [acceptor protein]-L-lysine = [E2 ubiquitin-conjugating enzyme]-L-cysteine + N(6)-ubiquitinyl-[acceptor protein]-L-lysine.</text>
        <dbReference type="EC" id="2.3.2.27"/>
    </reaction>
</comment>
<keyword evidence="9 20" id="KW-0732">Signal</keyword>
<dbReference type="Proteomes" id="UP001210211">
    <property type="component" value="Unassembled WGS sequence"/>
</dbReference>
<gene>
    <name evidence="23" type="ORF">LUZ61_010001</name>
</gene>
<keyword evidence="14 19" id="KW-0472">Membrane</keyword>
<dbReference type="GO" id="GO:0061630">
    <property type="term" value="F:ubiquitin protein ligase activity"/>
    <property type="evidence" value="ECO:0007669"/>
    <property type="project" value="UniProtKB-EC"/>
</dbReference>
<keyword evidence="7 19" id="KW-0812">Transmembrane</keyword>
<evidence type="ECO:0000259" key="22">
    <source>
        <dbReference type="Pfam" id="PF17123"/>
    </source>
</evidence>
<evidence type="ECO:0000256" key="10">
    <source>
        <dbReference type="ARBA" id="ARBA00022771"/>
    </source>
</evidence>
<evidence type="ECO:0000256" key="2">
    <source>
        <dbReference type="ARBA" id="ARBA00004906"/>
    </source>
</evidence>
<evidence type="ECO:0000256" key="13">
    <source>
        <dbReference type="ARBA" id="ARBA00022989"/>
    </source>
</evidence>
<evidence type="ECO:0000256" key="20">
    <source>
        <dbReference type="SAM" id="SignalP"/>
    </source>
</evidence>
<dbReference type="GO" id="GO:0008270">
    <property type="term" value="F:zinc ion binding"/>
    <property type="evidence" value="ECO:0007669"/>
    <property type="project" value="UniProtKB-KW"/>
</dbReference>
<evidence type="ECO:0000256" key="15">
    <source>
        <dbReference type="ARBA" id="ARBA00023157"/>
    </source>
</evidence>
<dbReference type="InterPro" id="IPR044744">
    <property type="entry name" value="ZNRF4/RNF13/RNF167_PA"/>
</dbReference>
<dbReference type="FunFam" id="3.50.30.30:FF:000020">
    <property type="entry name" value="Receptor homology region transmembrane domain-and RING domain-containing protein 2"/>
    <property type="match status" value="1"/>
</dbReference>
<evidence type="ECO:0000256" key="7">
    <source>
        <dbReference type="ARBA" id="ARBA00022692"/>
    </source>
</evidence>
<dbReference type="InterPro" id="IPR013083">
    <property type="entry name" value="Znf_RING/FYVE/PHD"/>
</dbReference>
<dbReference type="Gene3D" id="3.30.40.10">
    <property type="entry name" value="Zinc/RING finger domain, C3HC4 (zinc finger)"/>
    <property type="match status" value="1"/>
</dbReference>
<evidence type="ECO:0000256" key="11">
    <source>
        <dbReference type="ARBA" id="ARBA00022833"/>
    </source>
</evidence>
<evidence type="ECO:0000256" key="12">
    <source>
        <dbReference type="ARBA" id="ARBA00022927"/>
    </source>
</evidence>
<evidence type="ECO:0000256" key="9">
    <source>
        <dbReference type="ARBA" id="ARBA00022729"/>
    </source>
</evidence>
<dbReference type="EC" id="2.3.2.27" evidence="3"/>
<feature type="domain" description="PA" evidence="21">
    <location>
        <begin position="74"/>
        <end position="157"/>
    </location>
</feature>
<keyword evidence="5" id="KW-0926">Vacuole</keyword>
<dbReference type="InterPro" id="IPR003137">
    <property type="entry name" value="PA_domain"/>
</dbReference>
<dbReference type="InterPro" id="IPR051653">
    <property type="entry name" value="E3_ligase_sorting_rcpt"/>
</dbReference>
<sequence length="305" mass="33242">MTAIIAPILHSERLLLSSSLLALLLLFLLRPSSALIHLYSNPFSYTFLDAPARFAVPIAASGICGSLHVANPILACSALQSPNNGTDGDSATGVRFVLISRGTCSFEEKVRYAQDGGFQTAIIYDDQDKGNLYSMVGSSSGINIHAVFVSKSTGHTLKKLARGVDGECCINSSYEETAGTVLVISFVSLVVIISVVATFLFARNCHLLRRAAHSRPNSVKKEAVELLPCYVYKSSGSDGKHVGETCAICLEEYKEGETLRVLPCKHGKLYRLPKAGYLCFPSILVRYGDFWQLQPEMQLNVIYYC</sequence>
<feature type="chain" id="PRO_5042277844" description="RING-type E3 ubiquitin transferase" evidence="20">
    <location>
        <begin position="35"/>
        <end position="305"/>
    </location>
</feature>
<accession>A0AAD5ZYA3</accession>
<feature type="domain" description="RING-type" evidence="22">
    <location>
        <begin position="246"/>
        <end position="266"/>
    </location>
</feature>
<dbReference type="SUPFAM" id="SSF52025">
    <property type="entry name" value="PA domain"/>
    <property type="match status" value="1"/>
</dbReference>
<protein>
    <recommendedName>
        <fullName evidence="3">RING-type E3 ubiquitin transferase</fullName>
        <ecNumber evidence="3">2.3.2.27</ecNumber>
    </recommendedName>
</protein>
<dbReference type="EMBL" id="JAMRDG010000001">
    <property type="protein sequence ID" value="KAJ3706296.1"/>
    <property type="molecule type" value="Genomic_DNA"/>
</dbReference>
<dbReference type="PANTHER" id="PTHR47168:SF1">
    <property type="entry name" value="OS02G0798600 PROTEIN"/>
    <property type="match status" value="1"/>
</dbReference>
<keyword evidence="4" id="KW-0813">Transport</keyword>
<evidence type="ECO:0000256" key="4">
    <source>
        <dbReference type="ARBA" id="ARBA00022448"/>
    </source>
</evidence>
<evidence type="ECO:0000256" key="19">
    <source>
        <dbReference type="SAM" id="Phobius"/>
    </source>
</evidence>
<keyword evidence="11" id="KW-0862">Zinc</keyword>
<comment type="subcellular location">
    <subcellularLocation>
        <location evidence="17">Endomembrane system</location>
        <topology evidence="17">Single-pass type I membrane protein</topology>
    </subcellularLocation>
    <subcellularLocation>
        <location evidence="18">Protein storage vacuole membrane</location>
    </subcellularLocation>
</comment>
<dbReference type="PANTHER" id="PTHR47168">
    <property type="entry name" value="RING ZINC FINGER DOMAIN SUPERFAMILY PROTEIN-RELATED"/>
    <property type="match status" value="1"/>
</dbReference>
<keyword evidence="8" id="KW-0479">Metal-binding</keyword>
<comment type="caution">
    <text evidence="23">The sequence shown here is derived from an EMBL/GenBank/DDBJ whole genome shotgun (WGS) entry which is preliminary data.</text>
</comment>
<evidence type="ECO:0000256" key="1">
    <source>
        <dbReference type="ARBA" id="ARBA00000900"/>
    </source>
</evidence>
<name>A0AAD5ZYA3_9POAL</name>
<dbReference type="CDD" id="cd02123">
    <property type="entry name" value="PA_C_RZF_like"/>
    <property type="match status" value="1"/>
</dbReference>
<dbReference type="GO" id="GO:0015031">
    <property type="term" value="P:protein transport"/>
    <property type="evidence" value="ECO:0007669"/>
    <property type="project" value="UniProtKB-KW"/>
</dbReference>
<keyword evidence="15" id="KW-1015">Disulfide bond</keyword>
<dbReference type="Pfam" id="PF02225">
    <property type="entry name" value="PA"/>
    <property type="match status" value="1"/>
</dbReference>
<evidence type="ECO:0000256" key="14">
    <source>
        <dbReference type="ARBA" id="ARBA00023136"/>
    </source>
</evidence>
<keyword evidence="6" id="KW-0808">Transferase</keyword>
<evidence type="ECO:0000313" key="23">
    <source>
        <dbReference type="EMBL" id="KAJ3706296.1"/>
    </source>
</evidence>
<evidence type="ECO:0000256" key="17">
    <source>
        <dbReference type="ARBA" id="ARBA00046288"/>
    </source>
</evidence>
<evidence type="ECO:0000256" key="3">
    <source>
        <dbReference type="ARBA" id="ARBA00012483"/>
    </source>
</evidence>
<dbReference type="InterPro" id="IPR046450">
    <property type="entry name" value="PA_dom_sf"/>
</dbReference>
<feature type="signal peptide" evidence="20">
    <location>
        <begin position="1"/>
        <end position="34"/>
    </location>
</feature>
<evidence type="ECO:0000256" key="8">
    <source>
        <dbReference type="ARBA" id="ARBA00022723"/>
    </source>
</evidence>
<dbReference type="GO" id="GO:0012505">
    <property type="term" value="C:endomembrane system"/>
    <property type="evidence" value="ECO:0007669"/>
    <property type="project" value="UniProtKB-SubCell"/>
</dbReference>
<dbReference type="Gene3D" id="3.50.30.30">
    <property type="match status" value="1"/>
</dbReference>
<organism evidence="23 24">
    <name type="scientific">Rhynchospora tenuis</name>
    <dbReference type="NCBI Taxonomy" id="198213"/>
    <lineage>
        <taxon>Eukaryota</taxon>
        <taxon>Viridiplantae</taxon>
        <taxon>Streptophyta</taxon>
        <taxon>Embryophyta</taxon>
        <taxon>Tracheophyta</taxon>
        <taxon>Spermatophyta</taxon>
        <taxon>Magnoliopsida</taxon>
        <taxon>Liliopsida</taxon>
        <taxon>Poales</taxon>
        <taxon>Cyperaceae</taxon>
        <taxon>Cyperoideae</taxon>
        <taxon>Rhynchosporeae</taxon>
        <taxon>Rhynchospora</taxon>
    </lineage>
</organism>
<dbReference type="SUPFAM" id="SSF57850">
    <property type="entry name" value="RING/U-box"/>
    <property type="match status" value="1"/>
</dbReference>
<keyword evidence="12" id="KW-0653">Protein transport</keyword>
<dbReference type="InterPro" id="IPR001841">
    <property type="entry name" value="Znf_RING"/>
</dbReference>